<organism evidence="1 2">
    <name type="scientific">Bacteroides clarus</name>
    <dbReference type="NCBI Taxonomy" id="626929"/>
    <lineage>
        <taxon>Bacteria</taxon>
        <taxon>Pseudomonadati</taxon>
        <taxon>Bacteroidota</taxon>
        <taxon>Bacteroidia</taxon>
        <taxon>Bacteroidales</taxon>
        <taxon>Bacteroidaceae</taxon>
        <taxon>Bacteroides</taxon>
    </lineage>
</organism>
<evidence type="ECO:0000313" key="1">
    <source>
        <dbReference type="EMBL" id="RGV47362.1"/>
    </source>
</evidence>
<dbReference type="AlphaFoldDB" id="A0A412XQ33"/>
<accession>A0A412XQ33</accession>
<evidence type="ECO:0000313" key="2">
    <source>
        <dbReference type="Proteomes" id="UP000284366"/>
    </source>
</evidence>
<comment type="caution">
    <text evidence="1">The sequence shown here is derived from an EMBL/GenBank/DDBJ whole genome shotgun (WGS) entry which is preliminary data.</text>
</comment>
<dbReference type="Proteomes" id="UP000284366">
    <property type="component" value="Unassembled WGS sequence"/>
</dbReference>
<dbReference type="EMBL" id="QRZG01000066">
    <property type="protein sequence ID" value="RGV47362.1"/>
    <property type="molecule type" value="Genomic_DNA"/>
</dbReference>
<reference evidence="1 2" key="1">
    <citation type="submission" date="2018-08" db="EMBL/GenBank/DDBJ databases">
        <title>A genome reference for cultivated species of the human gut microbiota.</title>
        <authorList>
            <person name="Zou Y."/>
            <person name="Xue W."/>
            <person name="Luo G."/>
        </authorList>
    </citation>
    <scope>NUCLEOTIDE SEQUENCE [LARGE SCALE GENOMIC DNA]</scope>
    <source>
        <strain evidence="1 2">AF14-27</strain>
    </source>
</reference>
<name>A0A412XQ33_9BACE</name>
<proteinExistence type="predicted"/>
<sequence length="225" mass="26655">MQSLFNKITMETINKNSSMHEHDIERMSEVLYQLHKSITDFKKEETILSDKVLNEIKKTEVYALLLAAQLDVTICFNKIVSATNKYEGCFFLNIALMKMHEIMKSLLDIMTKTDSPLYYNPHPESKKEIIHILTKWKKNFERWIIPKRNHSTAHYHNSFFDYINDGYAEVSPTKNQECFTLFYTYLKDILTNIHKYDPLNINIIESEIKELVNRCRKSSQQDQCI</sequence>
<gene>
    <name evidence="1" type="ORF">DWW09_18565</name>
</gene>
<protein>
    <recommendedName>
        <fullName evidence="3">Cthe-2314-like HEPN domain-containing protein</fullName>
    </recommendedName>
</protein>
<evidence type="ECO:0008006" key="3">
    <source>
        <dbReference type="Google" id="ProtNLM"/>
    </source>
</evidence>